<protein>
    <submittedName>
        <fullName evidence="1">Uncharacterized protein</fullName>
    </submittedName>
</protein>
<evidence type="ECO:0000313" key="1">
    <source>
        <dbReference type="EMBL" id="KRZ47197.1"/>
    </source>
</evidence>
<evidence type="ECO:0000313" key="2">
    <source>
        <dbReference type="Proteomes" id="UP000054721"/>
    </source>
</evidence>
<dbReference type="EMBL" id="JYDW01001189">
    <property type="protein sequence ID" value="KRZ47197.1"/>
    <property type="molecule type" value="Genomic_DNA"/>
</dbReference>
<comment type="caution">
    <text evidence="1">The sequence shown here is derived from an EMBL/GenBank/DDBJ whole genome shotgun (WGS) entry which is preliminary data.</text>
</comment>
<reference evidence="1 2" key="1">
    <citation type="submission" date="2015-05" db="EMBL/GenBank/DDBJ databases">
        <title>Evolution of Trichinella species and genotypes.</title>
        <authorList>
            <person name="Korhonen P.K."/>
            <person name="Edoardo P."/>
            <person name="Giuseppe L.R."/>
            <person name="Gasser R.B."/>
        </authorList>
    </citation>
    <scope>NUCLEOTIDE SEQUENCE [LARGE SCALE GENOMIC DNA]</scope>
    <source>
        <strain evidence="1">ISS10</strain>
    </source>
</reference>
<gene>
    <name evidence="1" type="ORF">T02_8591</name>
</gene>
<organism evidence="1 2">
    <name type="scientific">Trichinella nativa</name>
    <dbReference type="NCBI Taxonomy" id="6335"/>
    <lineage>
        <taxon>Eukaryota</taxon>
        <taxon>Metazoa</taxon>
        <taxon>Ecdysozoa</taxon>
        <taxon>Nematoda</taxon>
        <taxon>Enoplea</taxon>
        <taxon>Dorylaimia</taxon>
        <taxon>Trichinellida</taxon>
        <taxon>Trichinellidae</taxon>
        <taxon>Trichinella</taxon>
    </lineage>
</organism>
<proteinExistence type="predicted"/>
<sequence>MPEAHMWGSGDNLRDLDLSSILCQCFSTLPMLPTEL</sequence>
<accession>A0A0V1KIZ1</accession>
<name>A0A0V1KIZ1_9BILA</name>
<dbReference type="AlphaFoldDB" id="A0A0V1KIZ1"/>
<dbReference type="Proteomes" id="UP000054721">
    <property type="component" value="Unassembled WGS sequence"/>
</dbReference>
<keyword evidence="2" id="KW-1185">Reference proteome</keyword>